<dbReference type="Pfam" id="PF14423">
    <property type="entry name" value="Imm5"/>
    <property type="match status" value="1"/>
</dbReference>
<organism evidence="2 3">
    <name type="scientific">Pseudobacteroides cellulosolvens ATCC 35603 = DSM 2933</name>
    <dbReference type="NCBI Taxonomy" id="398512"/>
    <lineage>
        <taxon>Bacteria</taxon>
        <taxon>Bacillati</taxon>
        <taxon>Bacillota</taxon>
        <taxon>Clostridia</taxon>
        <taxon>Eubacteriales</taxon>
        <taxon>Oscillospiraceae</taxon>
        <taxon>Pseudobacteroides</taxon>
    </lineage>
</organism>
<dbReference type="AlphaFoldDB" id="A0A0L6JME7"/>
<dbReference type="OrthoDB" id="2086801at2"/>
<dbReference type="Proteomes" id="UP000036923">
    <property type="component" value="Unassembled WGS sequence"/>
</dbReference>
<reference evidence="3" key="1">
    <citation type="submission" date="2015-07" db="EMBL/GenBank/DDBJ databases">
        <title>Near-Complete Genome Sequence of the Cellulolytic Bacterium Bacteroides (Pseudobacteroides) cellulosolvens ATCC 35603.</title>
        <authorList>
            <person name="Dassa B."/>
            <person name="Utturkar S.M."/>
            <person name="Klingeman D.M."/>
            <person name="Hurt R.A."/>
            <person name="Keller M."/>
            <person name="Xu J."/>
            <person name="Reddy Y.H.K."/>
            <person name="Borovok I."/>
            <person name="Grinberg I.R."/>
            <person name="Lamed R."/>
            <person name="Zhivin O."/>
            <person name="Bayer E.A."/>
            <person name="Brown S.D."/>
        </authorList>
    </citation>
    <scope>NUCLEOTIDE SEQUENCE [LARGE SCALE GENOMIC DNA]</scope>
    <source>
        <strain evidence="3">DSM 2933</strain>
    </source>
</reference>
<sequence length="205" mass="23814">MNNKLNLEINKAKEALQNEPNGRLILSYRKKIWSAFGPCEMDEEKAIITKPLIKRLKLAFLCAEKVLPIWQEVYSDKYDALHILKYVKEYMDGLRSWERCYNMFNEFSARLTNLESGPLRPFAAGNCVSLVLGTALFDEEVDDEDEAYDKDDDEEDRDVDLWDASFAASVALSGLYWSDDDNDIEKRRDYWNWYLNEAVLIAAKA</sequence>
<dbReference type="InterPro" id="IPR025675">
    <property type="entry name" value="Imm5"/>
</dbReference>
<dbReference type="EMBL" id="LGTC01000001">
    <property type="protein sequence ID" value="KNY26562.1"/>
    <property type="molecule type" value="Genomic_DNA"/>
</dbReference>
<keyword evidence="3" id="KW-1185">Reference proteome</keyword>
<evidence type="ECO:0000313" key="2">
    <source>
        <dbReference type="EMBL" id="KNY26562.1"/>
    </source>
</evidence>
<evidence type="ECO:0000313" key="3">
    <source>
        <dbReference type="Proteomes" id="UP000036923"/>
    </source>
</evidence>
<evidence type="ECO:0000259" key="1">
    <source>
        <dbReference type="Pfam" id="PF14423"/>
    </source>
</evidence>
<comment type="caution">
    <text evidence="2">The sequence shown here is derived from an EMBL/GenBank/DDBJ whole genome shotgun (WGS) entry which is preliminary data.</text>
</comment>
<protein>
    <submittedName>
        <fullName evidence="2">Immunity protein Imm5</fullName>
    </submittedName>
</protein>
<feature type="domain" description="Immunity protein Imm5" evidence="1">
    <location>
        <begin position="9"/>
        <end position="199"/>
    </location>
</feature>
<dbReference type="eggNOG" id="ENOG50318H5">
    <property type="taxonomic scope" value="Bacteria"/>
</dbReference>
<gene>
    <name evidence="2" type="ORF">Bccel_1827</name>
</gene>
<accession>A0A0L6JME7</accession>
<proteinExistence type="predicted"/>
<name>A0A0L6JME7_9FIRM</name>
<dbReference type="RefSeq" id="WP_036937963.1">
    <property type="nucleotide sequence ID" value="NZ_JQKC01000006.1"/>
</dbReference>